<dbReference type="InterPro" id="IPR027417">
    <property type="entry name" value="P-loop_NTPase"/>
</dbReference>
<dbReference type="EMBL" id="CAJPEV010004932">
    <property type="protein sequence ID" value="CAG0902502.1"/>
    <property type="molecule type" value="Genomic_DNA"/>
</dbReference>
<protein>
    <recommendedName>
        <fullName evidence="2">Septin-type G domain-containing protein</fullName>
    </recommendedName>
</protein>
<reference evidence="3" key="1">
    <citation type="submission" date="2020-11" db="EMBL/GenBank/DDBJ databases">
        <authorList>
            <person name="Tran Van P."/>
        </authorList>
    </citation>
    <scope>NUCLEOTIDE SEQUENCE</scope>
</reference>
<comment type="similarity">
    <text evidence="1">Belongs to the TRAFAC class TrmE-Era-EngA-EngB-Septin-like GTPase superfamily. Septin GTPase family.</text>
</comment>
<dbReference type="AlphaFoldDB" id="A0A7R9AEW5"/>
<feature type="domain" description="Septin-type G" evidence="2">
    <location>
        <begin position="46"/>
        <end position="126"/>
    </location>
</feature>
<dbReference type="PANTHER" id="PTHR32046">
    <property type="entry name" value="G DOMAIN-CONTAINING PROTEIN"/>
    <property type="match status" value="1"/>
</dbReference>
<keyword evidence="1" id="KW-0342">GTP-binding</keyword>
<evidence type="ECO:0000313" key="4">
    <source>
        <dbReference type="Proteomes" id="UP000677054"/>
    </source>
</evidence>
<evidence type="ECO:0000259" key="2">
    <source>
        <dbReference type="Pfam" id="PF00735"/>
    </source>
</evidence>
<dbReference type="SUPFAM" id="SSF52540">
    <property type="entry name" value="P-loop containing nucleoside triphosphate hydrolases"/>
    <property type="match status" value="1"/>
</dbReference>
<dbReference type="Proteomes" id="UP000677054">
    <property type="component" value="Unassembled WGS sequence"/>
</dbReference>
<dbReference type="Pfam" id="PF00735">
    <property type="entry name" value="Septin"/>
    <property type="match status" value="1"/>
</dbReference>
<keyword evidence="1" id="KW-0547">Nucleotide-binding</keyword>
<dbReference type="GO" id="GO:0005525">
    <property type="term" value="F:GTP binding"/>
    <property type="evidence" value="ECO:0007669"/>
    <property type="project" value="UniProtKB-KW"/>
</dbReference>
<keyword evidence="4" id="KW-1185">Reference proteome</keyword>
<name>A0A7R9AEW5_9CRUS</name>
<dbReference type="PANTHER" id="PTHR32046:SF14">
    <property type="match status" value="1"/>
</dbReference>
<dbReference type="CDD" id="cd00882">
    <property type="entry name" value="Ras_like_GTPase"/>
    <property type="match status" value="1"/>
</dbReference>
<dbReference type="InterPro" id="IPR030379">
    <property type="entry name" value="G_SEPTIN_dom"/>
</dbReference>
<gene>
    <name evidence="3" type="ORF">DSTB1V02_LOCUS12593</name>
</gene>
<sequence length="333" mass="37988">MKEKCKKIDGFIWQLRRKKLMVDEKNRLAKYEIGERRPDGGAGKVLMLFGARGAGKRTLINGMVNYVYGVKYEDNFRLKLITDEEDKKSQAHSQTKWITAYVLHKQQGFALPHTLTIIDTPGFGDSDGIKADEELRNQIREFFSNEGNIGVDQLDGICIVVQASIPRLTTTQKYMFDSILSVFGRDVEDNIYVLTTFSDSKQPPVLEAIKHAEIPYQTLFKFNNSALYTRCNDEDEVDFDKYFWDMSVNDFRRFFGRLLKSKPVSLTPTNGVLEERRHLQAALQGIQPQIIAVSGIKKRDGKAVGPHEAEFPPAIGRQLRITPARLVRVLLKL</sequence>
<dbReference type="OrthoDB" id="2386367at2759"/>
<dbReference type="EMBL" id="LR904449">
    <property type="protein sequence ID" value="CAD7252842.1"/>
    <property type="molecule type" value="Genomic_DNA"/>
</dbReference>
<evidence type="ECO:0000313" key="3">
    <source>
        <dbReference type="EMBL" id="CAD7252842.1"/>
    </source>
</evidence>
<proteinExistence type="inferred from homology"/>
<evidence type="ECO:0000256" key="1">
    <source>
        <dbReference type="RuleBase" id="RU004560"/>
    </source>
</evidence>
<accession>A0A7R9AEW5</accession>
<dbReference type="Gene3D" id="3.40.50.300">
    <property type="entry name" value="P-loop containing nucleotide triphosphate hydrolases"/>
    <property type="match status" value="1"/>
</dbReference>
<organism evidence="3">
    <name type="scientific">Darwinula stevensoni</name>
    <dbReference type="NCBI Taxonomy" id="69355"/>
    <lineage>
        <taxon>Eukaryota</taxon>
        <taxon>Metazoa</taxon>
        <taxon>Ecdysozoa</taxon>
        <taxon>Arthropoda</taxon>
        <taxon>Crustacea</taxon>
        <taxon>Oligostraca</taxon>
        <taxon>Ostracoda</taxon>
        <taxon>Podocopa</taxon>
        <taxon>Podocopida</taxon>
        <taxon>Darwinulocopina</taxon>
        <taxon>Darwinuloidea</taxon>
        <taxon>Darwinulidae</taxon>
        <taxon>Darwinula</taxon>
    </lineage>
</organism>